<gene>
    <name evidence="1" type="ORF">GMA2_90</name>
</gene>
<evidence type="ECO:0000313" key="1">
    <source>
        <dbReference type="EMBL" id="AKJ72628.1"/>
    </source>
</evidence>
<name>A0A0K0N799_9CAUD</name>
<sequence>MTIDPSKCANDEAYMVELQNGRTTVGIRLGQPHSTEAGAYPWLVPYWGSLVWCSDEQIKTLEPLKQRPDKSERDTTSAWKKIADHPLLAECYADESGSLIDAVLARLDYLASLETAVSEPEEKVLDVPMQPWDILRAVAEVVIADGFAPTMLTTVLDVADYLTGQAGRIEAEHRAAQEKAAADAAREALIVKAARIQCDAIHGPGAFDDREPDDHVRDRYVDSTRALADAGYLAEAVQP</sequence>
<dbReference type="Proteomes" id="UP000221359">
    <property type="component" value="Segment"/>
</dbReference>
<proteinExistence type="predicted"/>
<organism evidence="1 2">
    <name type="scientific">Gordonia phage GMA2</name>
    <dbReference type="NCBI Taxonomy" id="1647283"/>
    <lineage>
        <taxon>Viruses</taxon>
        <taxon>Duplodnaviria</taxon>
        <taxon>Heunggongvirae</taxon>
        <taxon>Uroviricota</taxon>
        <taxon>Caudoviricetes</taxon>
        <taxon>Gimaduovirus</taxon>
        <taxon>Gimaduovirus GMA2</taxon>
    </lineage>
</organism>
<protein>
    <submittedName>
        <fullName evidence="1">Uncharacterized protein</fullName>
    </submittedName>
</protein>
<keyword evidence="2" id="KW-1185">Reference proteome</keyword>
<dbReference type="EMBL" id="KR063281">
    <property type="protein sequence ID" value="AKJ72628.1"/>
    <property type="molecule type" value="Genomic_DNA"/>
</dbReference>
<evidence type="ECO:0000313" key="2">
    <source>
        <dbReference type="Proteomes" id="UP000221359"/>
    </source>
</evidence>
<reference evidence="1 2" key="1">
    <citation type="journal article" date="2015" name="PLoS ONE">
        <title>Lysis to Kill: Evaluation of the Lytic Abilities, and Genomics of Nine Bacteriophages Infective for Gordonia spp. and Their Potential Use in Activated Sludge Foam Biocontrol.</title>
        <authorList>
            <person name="Dyson Z.A."/>
            <person name="Tucci J."/>
            <person name="Seviour R.J."/>
            <person name="Petrovski S."/>
        </authorList>
    </citation>
    <scope>NUCLEOTIDE SEQUENCE [LARGE SCALE GENOMIC DNA]</scope>
</reference>
<accession>A0A0K0N799</accession>